<keyword evidence="2" id="KW-1185">Reference proteome</keyword>
<dbReference type="RefSeq" id="WP_325775930.1">
    <property type="nucleotide sequence ID" value="NZ_VTDN01000009.1"/>
</dbReference>
<proteinExistence type="predicted"/>
<evidence type="ECO:0008006" key="3">
    <source>
        <dbReference type="Google" id="ProtNLM"/>
    </source>
</evidence>
<name>A0ABU6DUP1_9GAMM</name>
<reference evidence="1 2" key="1">
    <citation type="submission" date="2019-08" db="EMBL/GenBank/DDBJ databases">
        <title>Five species of Acinetobacter isolated from floral nectar and animal pollinators.</title>
        <authorList>
            <person name="Hendry T.A."/>
        </authorList>
    </citation>
    <scope>NUCLEOTIDE SEQUENCE [LARGE SCALE GENOMIC DNA]</scope>
    <source>
        <strain evidence="1 2">MD18.27</strain>
    </source>
</reference>
<comment type="caution">
    <text evidence="1">The sequence shown here is derived from an EMBL/GenBank/DDBJ whole genome shotgun (WGS) entry which is preliminary data.</text>
</comment>
<organism evidence="1 2">
    <name type="scientific">Acinetobacter pollinis</name>
    <dbReference type="NCBI Taxonomy" id="2605270"/>
    <lineage>
        <taxon>Bacteria</taxon>
        <taxon>Pseudomonadati</taxon>
        <taxon>Pseudomonadota</taxon>
        <taxon>Gammaproteobacteria</taxon>
        <taxon>Moraxellales</taxon>
        <taxon>Moraxellaceae</taxon>
        <taxon>Acinetobacter</taxon>
    </lineage>
</organism>
<protein>
    <recommendedName>
        <fullName evidence="3">DUF2913 family protein</fullName>
    </recommendedName>
</protein>
<dbReference type="EMBL" id="VTDN01000009">
    <property type="protein sequence ID" value="MEB5477553.1"/>
    <property type="molecule type" value="Genomic_DNA"/>
</dbReference>
<sequence>MNIEKIQNLYSELIDTAQLNEWQRGYRETINHVNIFRKKIESGSKINPDHDKEFLSKLLKDKTNGVASRGQSTLKNDHFDLFINNSNFLGLVEKLILIPTHINHLNFRSYCKERLAELKTTQVSLIFNRATASCTLDLCPVVDELKFKKLFHYLRKQGLLNVSSVENQDWYIQNKFIAEQFKIALPNKDTYLTNILPWLIYQKEFENK</sequence>
<dbReference type="Proteomes" id="UP001339883">
    <property type="component" value="Unassembled WGS sequence"/>
</dbReference>
<gene>
    <name evidence="1" type="ORF">I2F25_10935</name>
</gene>
<accession>A0ABU6DUP1</accession>
<evidence type="ECO:0000313" key="1">
    <source>
        <dbReference type="EMBL" id="MEB5477553.1"/>
    </source>
</evidence>
<evidence type="ECO:0000313" key="2">
    <source>
        <dbReference type="Proteomes" id="UP001339883"/>
    </source>
</evidence>